<feature type="transmembrane region" description="Helical" evidence="1">
    <location>
        <begin position="12"/>
        <end position="38"/>
    </location>
</feature>
<accession>A0A914D2F1</accession>
<keyword evidence="2" id="KW-1185">Reference proteome</keyword>
<evidence type="ECO:0000313" key="2">
    <source>
        <dbReference type="Proteomes" id="UP000887540"/>
    </source>
</evidence>
<dbReference type="Proteomes" id="UP000887540">
    <property type="component" value="Unplaced"/>
</dbReference>
<evidence type="ECO:0000313" key="3">
    <source>
        <dbReference type="WBParaSite" id="ACRNAN_scaffold1783.g8918.t1"/>
    </source>
</evidence>
<organism evidence="2 3">
    <name type="scientific">Acrobeloides nanus</name>
    <dbReference type="NCBI Taxonomy" id="290746"/>
    <lineage>
        <taxon>Eukaryota</taxon>
        <taxon>Metazoa</taxon>
        <taxon>Ecdysozoa</taxon>
        <taxon>Nematoda</taxon>
        <taxon>Chromadorea</taxon>
        <taxon>Rhabditida</taxon>
        <taxon>Tylenchina</taxon>
        <taxon>Cephalobomorpha</taxon>
        <taxon>Cephaloboidea</taxon>
        <taxon>Cephalobidae</taxon>
        <taxon>Acrobeloides</taxon>
    </lineage>
</organism>
<keyword evidence="1" id="KW-1133">Transmembrane helix</keyword>
<evidence type="ECO:0000256" key="1">
    <source>
        <dbReference type="SAM" id="Phobius"/>
    </source>
</evidence>
<keyword evidence="1" id="KW-0812">Transmembrane</keyword>
<sequence>MFYTSDEDTQLTILLIIITFSIDLAIMLWTEWVMYFHYSYLKGLDEIRNSLIKRGFDQNITIDSVRNFI</sequence>
<dbReference type="WBParaSite" id="ACRNAN_scaffold1783.g8918.t1">
    <property type="protein sequence ID" value="ACRNAN_scaffold1783.g8918.t1"/>
    <property type="gene ID" value="ACRNAN_scaffold1783.g8918"/>
</dbReference>
<dbReference type="AlphaFoldDB" id="A0A914D2F1"/>
<keyword evidence="1" id="KW-0472">Membrane</keyword>
<protein>
    <submittedName>
        <fullName evidence="3">Uncharacterized protein</fullName>
    </submittedName>
</protein>
<name>A0A914D2F1_9BILA</name>
<proteinExistence type="predicted"/>
<reference evidence="3" key="1">
    <citation type="submission" date="2022-11" db="UniProtKB">
        <authorList>
            <consortium name="WormBaseParasite"/>
        </authorList>
    </citation>
    <scope>IDENTIFICATION</scope>
</reference>